<keyword evidence="4" id="KW-1185">Reference proteome</keyword>
<comment type="caution">
    <text evidence="3">The sequence shown here is derived from an EMBL/GenBank/DDBJ whole genome shotgun (WGS) entry which is preliminary data.</text>
</comment>
<feature type="transmembrane region" description="Helical" evidence="2">
    <location>
        <begin position="365"/>
        <end position="386"/>
    </location>
</feature>
<sequence length="546" mass="59710">MGLNSRPVPMVTKAKKKRKTTKKKSKSKKPTLSKTEIKLRQKQRSKAIKKVISSSSGIIAAAAVIGAILFVVAGPKLAIAGGGGILIVGLSYLYPDMALWGFLIYLPFSGTVTYWIGGGSPIFQLAKDGFYFPALFAKYKEWKSKRMPMIVPKGLKQPLMVLLAICGLTLLLVNGLQQLKPAGDKPILLGLMGLKSFIGYLPLITCAYYQIKGKKELLFLTRLTLVLAIICCVLGVIQYQMLASGRCKGTDHLVGDDLFKATLDAKCLVGGSLVFSPSQNMIRLPGTFVAPWQWAWFLIANAFFTFASAFSDPSPLWRMTGLVGMALVFVNAVISGQRIALALVPVVTIILLILTGQVANLKRFLPILAGLGLILGIAMAASPAFLQERVDSFVGRWNASPPSDFISEQFGQSSGGQKGILGKGVGRATNAARIFGKTALIETYYPKLIFEIGPIGVGGFLYLVTTMVVIGFKSYRSVKDKNLRSFGASFWVFVLIISYNTYYYPLDVDPVTVYYWYFAGVLFKLPEIDREERKKLIEAGELDPEI</sequence>
<feature type="transmembrane region" description="Helical" evidence="2">
    <location>
        <begin position="223"/>
        <end position="242"/>
    </location>
</feature>
<reference evidence="3" key="1">
    <citation type="submission" date="2020-05" db="EMBL/GenBank/DDBJ databases">
        <authorList>
            <consortium name="Genoscope - CEA"/>
            <person name="William W."/>
        </authorList>
    </citation>
    <scope>NUCLEOTIDE SEQUENCE [LARGE SCALE GENOMIC DNA]</scope>
    <source>
        <strain evidence="3">PCC 7821</strain>
    </source>
</reference>
<evidence type="ECO:0000313" key="3">
    <source>
        <dbReference type="EMBL" id="CAC5341627.1"/>
    </source>
</evidence>
<name>A0A6J7ZIF7_PLARU</name>
<proteinExistence type="predicted"/>
<dbReference type="NCBIfam" id="NF038300">
    <property type="entry name" value="EPS_HpsL"/>
    <property type="match status" value="1"/>
</dbReference>
<gene>
    <name evidence="3" type="ORF">PLAN_130169</name>
</gene>
<dbReference type="AlphaFoldDB" id="A0A6J7ZIF7"/>
<feature type="compositionally biased region" description="Basic residues" evidence="1">
    <location>
        <begin position="13"/>
        <end position="31"/>
    </location>
</feature>
<keyword evidence="2" id="KW-0472">Membrane</keyword>
<keyword evidence="2" id="KW-0812">Transmembrane</keyword>
<feature type="transmembrane region" description="Helical" evidence="2">
    <location>
        <begin position="188"/>
        <end position="211"/>
    </location>
</feature>
<feature type="transmembrane region" description="Helical" evidence="2">
    <location>
        <begin position="340"/>
        <end position="358"/>
    </location>
</feature>
<evidence type="ECO:0000313" key="4">
    <source>
        <dbReference type="Proteomes" id="UP000196521"/>
    </source>
</evidence>
<dbReference type="EMBL" id="CZCZ02000008">
    <property type="protein sequence ID" value="CAC5341627.1"/>
    <property type="molecule type" value="Genomic_DNA"/>
</dbReference>
<accession>A0A6J7ZIF7</accession>
<protein>
    <recommendedName>
        <fullName evidence="5">Bacterial cell division membrane protein</fullName>
    </recommendedName>
</protein>
<dbReference type="InterPro" id="IPR049753">
    <property type="entry name" value="EPS_HpsL-like"/>
</dbReference>
<organism evidence="3 4">
    <name type="scientific">Planktothrix rubescens CCAP 1459/22</name>
    <dbReference type="NCBI Taxonomy" id="329571"/>
    <lineage>
        <taxon>Bacteria</taxon>
        <taxon>Bacillati</taxon>
        <taxon>Cyanobacteriota</taxon>
        <taxon>Cyanophyceae</taxon>
        <taxon>Oscillatoriophycideae</taxon>
        <taxon>Oscillatoriales</taxon>
        <taxon>Microcoleaceae</taxon>
        <taxon>Planktothrix</taxon>
    </lineage>
</organism>
<evidence type="ECO:0008006" key="5">
    <source>
        <dbReference type="Google" id="ProtNLM"/>
    </source>
</evidence>
<feature type="transmembrane region" description="Helical" evidence="2">
    <location>
        <begin position="316"/>
        <end position="334"/>
    </location>
</feature>
<feature type="transmembrane region" description="Helical" evidence="2">
    <location>
        <begin position="159"/>
        <end position="176"/>
    </location>
</feature>
<feature type="transmembrane region" description="Helical" evidence="2">
    <location>
        <begin position="483"/>
        <end position="502"/>
    </location>
</feature>
<feature type="transmembrane region" description="Helical" evidence="2">
    <location>
        <begin position="452"/>
        <end position="471"/>
    </location>
</feature>
<feature type="transmembrane region" description="Helical" evidence="2">
    <location>
        <begin position="99"/>
        <end position="116"/>
    </location>
</feature>
<feature type="transmembrane region" description="Helical" evidence="2">
    <location>
        <begin position="77"/>
        <end position="94"/>
    </location>
</feature>
<feature type="region of interest" description="Disordered" evidence="1">
    <location>
        <begin position="1"/>
        <end position="33"/>
    </location>
</feature>
<evidence type="ECO:0000256" key="2">
    <source>
        <dbReference type="SAM" id="Phobius"/>
    </source>
</evidence>
<feature type="transmembrane region" description="Helical" evidence="2">
    <location>
        <begin position="291"/>
        <end position="309"/>
    </location>
</feature>
<evidence type="ECO:0000256" key="1">
    <source>
        <dbReference type="SAM" id="MobiDB-lite"/>
    </source>
</evidence>
<feature type="transmembrane region" description="Helical" evidence="2">
    <location>
        <begin position="51"/>
        <end position="71"/>
    </location>
</feature>
<dbReference type="Proteomes" id="UP000196521">
    <property type="component" value="Unassembled WGS sequence"/>
</dbReference>
<keyword evidence="2" id="KW-1133">Transmembrane helix</keyword>